<dbReference type="KEGG" id="afi:Acife_1453"/>
<dbReference type="RefSeq" id="WP_014028858.1">
    <property type="nucleotide sequence ID" value="NC_015942.1"/>
</dbReference>
<sequence length="251" mass="28189">MDTLQQHQKNLLDALEAISRFGWLARDQITRILWQESTPVTREKFGQRRLGKTQEKGLLLRRVIDGGGSSYVLRPAGVAYLQSFRPTVIAKSGLDLRLGNVRHRSPINNILIERLLQGKHIWTEYEIQTRRTPAIAVTNKVPDGAILDIDISGAGMQWVKVEAHSRKRQDFDALCHLIRGPLAMAWTAAYQISEGVYLMGLELYYAEAHLGALLTHRLLQVAHAEGWPVTASWTSLSSIGLNRRHVVAGTE</sequence>
<name>G0JRK8_9PROT</name>
<evidence type="ECO:0000313" key="1">
    <source>
        <dbReference type="EMBL" id="AEM47601.1"/>
    </source>
</evidence>
<accession>G0JRK8</accession>
<dbReference type="HOGENOM" id="CLU_1105278_0_0_6"/>
<evidence type="ECO:0000313" key="2">
    <source>
        <dbReference type="Proteomes" id="UP000009220"/>
    </source>
</evidence>
<gene>
    <name evidence="1" type="ORF">Acife_1453</name>
</gene>
<dbReference type="AlphaFoldDB" id="G0JRK8"/>
<protein>
    <submittedName>
        <fullName evidence="1">Uncharacterized protein</fullName>
    </submittedName>
</protein>
<proteinExistence type="predicted"/>
<dbReference type="EMBL" id="CP002985">
    <property type="protein sequence ID" value="AEM47601.1"/>
    <property type="molecule type" value="Genomic_DNA"/>
</dbReference>
<organism evidence="1 2">
    <name type="scientific">Acidithiobacillus ferrivorans SS3</name>
    <dbReference type="NCBI Taxonomy" id="743299"/>
    <lineage>
        <taxon>Bacteria</taxon>
        <taxon>Pseudomonadati</taxon>
        <taxon>Pseudomonadota</taxon>
        <taxon>Acidithiobacillia</taxon>
        <taxon>Acidithiobacillales</taxon>
        <taxon>Acidithiobacillaceae</taxon>
        <taxon>Acidithiobacillus</taxon>
    </lineage>
</organism>
<reference evidence="1 2" key="1">
    <citation type="journal article" date="2011" name="J. Bacteriol.">
        <title>Draft genome of the psychrotolerant acidophile Acidithiobacillus ferrivorans SS3.</title>
        <authorList>
            <person name="Liljeqvist M."/>
            <person name="Valdes J."/>
            <person name="Holmes D.S."/>
            <person name="Dopson M."/>
        </authorList>
    </citation>
    <scope>NUCLEOTIDE SEQUENCE [LARGE SCALE GENOMIC DNA]</scope>
    <source>
        <strain evidence="1 2">SS3</strain>
    </source>
</reference>
<dbReference type="Proteomes" id="UP000009220">
    <property type="component" value="Chromosome"/>
</dbReference>